<dbReference type="InterPro" id="IPR011990">
    <property type="entry name" value="TPR-like_helical_dom_sf"/>
</dbReference>
<dbReference type="GO" id="GO:0030234">
    <property type="term" value="F:enzyme regulator activity"/>
    <property type="evidence" value="ECO:0007669"/>
    <property type="project" value="InterPro"/>
</dbReference>
<evidence type="ECO:0000259" key="4">
    <source>
        <dbReference type="PROSITE" id="PS50250"/>
    </source>
</evidence>
<sequence>MSDVPMKPADEKEAKQNVEKTGEKKPEEPKKQPLPVPVEIRGNAALIDRAVSTLEPRYTLRVLRTLSALRKRLTVKILSDAIEAIYPLNSAVKPALLQWLPATEPEPEKEMDVDSATPPTPTPASTPTRHTNIEPVPEVEVYLRLLIIHFLLANQATYAQSLKLSQETVQKIQSLNRRSMDPIAAKVWYAVERAYELGGELAEARPLFLAAQRTASLRHDDETQASLINRLLRNYLHYNLYDQADKLVLKTNFPPSSGNPQHARYHYYLGRIRAVQLNYSAAHTNLQQAIRRAPPATTAPGFYQAVHKLSVVVELLMGDIPERGLFRHPVLAKALTCYFEIVKAVRTGSLSQFQSTLSKHAAQFEADKTYSLIVRLRQNVIKTGIRRLSLSYSRISLRDICVKLHLDSEEDAEYIVGKAIRDGVIDGHISHEQGWMECGSQKSGYGFDVSDVFMRRIQYCLELHNESVKAMRYPLNAHRKELDAAEAARQREAELLRQVGEDGGSFDDEPGIGEGF</sequence>
<organism evidence="5 6">
    <name type="scientific">Phlebiopsis gigantea (strain 11061_1 CR5-6)</name>
    <name type="common">White-rot fungus</name>
    <name type="synonym">Peniophora gigantea</name>
    <dbReference type="NCBI Taxonomy" id="745531"/>
    <lineage>
        <taxon>Eukaryota</taxon>
        <taxon>Fungi</taxon>
        <taxon>Dikarya</taxon>
        <taxon>Basidiomycota</taxon>
        <taxon>Agaricomycotina</taxon>
        <taxon>Agaricomycetes</taxon>
        <taxon>Polyporales</taxon>
        <taxon>Phanerochaetaceae</taxon>
        <taxon>Phlebiopsis</taxon>
    </lineage>
</organism>
<evidence type="ECO:0000313" key="6">
    <source>
        <dbReference type="Proteomes" id="UP000053257"/>
    </source>
</evidence>
<name>A0A0C3S713_PHLG1</name>
<feature type="compositionally biased region" description="Basic and acidic residues" evidence="3">
    <location>
        <begin position="8"/>
        <end position="31"/>
    </location>
</feature>
<dbReference type="PANTHER" id="PTHR10758:SF2">
    <property type="entry name" value="26S PROTEASOME NON-ATPASE REGULATORY SUBUNIT 3"/>
    <property type="match status" value="1"/>
</dbReference>
<feature type="region of interest" description="Disordered" evidence="3">
    <location>
        <begin position="105"/>
        <end position="132"/>
    </location>
</feature>
<dbReference type="InterPro" id="IPR013586">
    <property type="entry name" value="PSMD3_C"/>
</dbReference>
<dbReference type="InterPro" id="IPR057985">
    <property type="entry name" value="TPR_PSMD3_N"/>
</dbReference>
<dbReference type="GO" id="GO:0008541">
    <property type="term" value="C:proteasome regulatory particle, lid subcomplex"/>
    <property type="evidence" value="ECO:0007669"/>
    <property type="project" value="TreeGrafter"/>
</dbReference>
<evidence type="ECO:0000256" key="1">
    <source>
        <dbReference type="ARBA" id="ARBA00007912"/>
    </source>
</evidence>
<dbReference type="EMBL" id="KN840441">
    <property type="protein sequence ID" value="KIP12156.1"/>
    <property type="molecule type" value="Genomic_DNA"/>
</dbReference>
<feature type="domain" description="PCI" evidence="4">
    <location>
        <begin position="263"/>
        <end position="443"/>
    </location>
</feature>
<dbReference type="SMART" id="SM00088">
    <property type="entry name" value="PINT"/>
    <property type="match status" value="1"/>
</dbReference>
<keyword evidence="2" id="KW-0647">Proteasome</keyword>
<dbReference type="GO" id="GO:0042176">
    <property type="term" value="P:regulation of protein catabolic process"/>
    <property type="evidence" value="ECO:0007669"/>
    <property type="project" value="InterPro"/>
</dbReference>
<evidence type="ECO:0000313" key="5">
    <source>
        <dbReference type="EMBL" id="KIP12156.1"/>
    </source>
</evidence>
<gene>
    <name evidence="5" type="ORF">PHLGIDRAFT_98524</name>
</gene>
<dbReference type="Proteomes" id="UP000053257">
    <property type="component" value="Unassembled WGS sequence"/>
</dbReference>
<dbReference type="InterPro" id="IPR036390">
    <property type="entry name" value="WH_DNA-bd_sf"/>
</dbReference>
<dbReference type="SUPFAM" id="SSF46785">
    <property type="entry name" value="Winged helix' DNA-binding domain"/>
    <property type="match status" value="1"/>
</dbReference>
<dbReference type="Pfam" id="PF08375">
    <property type="entry name" value="Rpn3_C"/>
    <property type="match status" value="1"/>
</dbReference>
<evidence type="ECO:0000256" key="2">
    <source>
        <dbReference type="ARBA" id="ARBA00022942"/>
    </source>
</evidence>
<dbReference type="Gene3D" id="1.25.40.570">
    <property type="match status" value="1"/>
</dbReference>
<dbReference type="HOGENOM" id="CLU_019858_1_2_1"/>
<dbReference type="PANTHER" id="PTHR10758">
    <property type="entry name" value="26S PROTEASOME NON-ATPASE REGULATORY SUBUNIT 3/COP9 SIGNALOSOME COMPLEX SUBUNIT 3"/>
    <property type="match status" value="1"/>
</dbReference>
<comment type="similarity">
    <text evidence="1">Belongs to the proteasome subunit S3 family.</text>
</comment>
<dbReference type="PROSITE" id="PS50250">
    <property type="entry name" value="PCI"/>
    <property type="match status" value="1"/>
</dbReference>
<dbReference type="Pfam" id="PF01399">
    <property type="entry name" value="PCI"/>
    <property type="match status" value="1"/>
</dbReference>
<dbReference type="AlphaFoldDB" id="A0A0C3S713"/>
<accession>A0A0C3S713</accession>
<proteinExistence type="inferred from homology"/>
<dbReference type="InterPro" id="IPR050756">
    <property type="entry name" value="CSN3"/>
</dbReference>
<evidence type="ECO:0000256" key="3">
    <source>
        <dbReference type="SAM" id="MobiDB-lite"/>
    </source>
</evidence>
<reference evidence="5 6" key="1">
    <citation type="journal article" date="2014" name="PLoS Genet.">
        <title>Analysis of the Phlebiopsis gigantea genome, transcriptome and secretome provides insight into its pioneer colonization strategies of wood.</title>
        <authorList>
            <person name="Hori C."/>
            <person name="Ishida T."/>
            <person name="Igarashi K."/>
            <person name="Samejima M."/>
            <person name="Suzuki H."/>
            <person name="Master E."/>
            <person name="Ferreira P."/>
            <person name="Ruiz-Duenas F.J."/>
            <person name="Held B."/>
            <person name="Canessa P."/>
            <person name="Larrondo L.F."/>
            <person name="Schmoll M."/>
            <person name="Druzhinina I.S."/>
            <person name="Kubicek C.P."/>
            <person name="Gaskell J.A."/>
            <person name="Kersten P."/>
            <person name="St John F."/>
            <person name="Glasner J."/>
            <person name="Sabat G."/>
            <person name="Splinter BonDurant S."/>
            <person name="Syed K."/>
            <person name="Yadav J."/>
            <person name="Mgbeahuruike A.C."/>
            <person name="Kovalchuk A."/>
            <person name="Asiegbu F.O."/>
            <person name="Lackner G."/>
            <person name="Hoffmeister D."/>
            <person name="Rencoret J."/>
            <person name="Gutierrez A."/>
            <person name="Sun H."/>
            <person name="Lindquist E."/>
            <person name="Barry K."/>
            <person name="Riley R."/>
            <person name="Grigoriev I.V."/>
            <person name="Henrissat B."/>
            <person name="Kues U."/>
            <person name="Berka R.M."/>
            <person name="Martinez A.T."/>
            <person name="Covert S.F."/>
            <person name="Blanchette R.A."/>
            <person name="Cullen D."/>
        </authorList>
    </citation>
    <scope>NUCLEOTIDE SEQUENCE [LARGE SCALE GENOMIC DNA]</scope>
    <source>
        <strain evidence="5 6">11061_1 CR5-6</strain>
    </source>
</reference>
<dbReference type="SMART" id="SM00753">
    <property type="entry name" value="PAM"/>
    <property type="match status" value="1"/>
</dbReference>
<feature type="region of interest" description="Disordered" evidence="3">
    <location>
        <begin position="1"/>
        <end position="35"/>
    </location>
</feature>
<dbReference type="Pfam" id="PF25573">
    <property type="entry name" value="TPR_PSMD3_N"/>
    <property type="match status" value="1"/>
</dbReference>
<dbReference type="OrthoDB" id="1713558at2759"/>
<dbReference type="GO" id="GO:0006511">
    <property type="term" value="P:ubiquitin-dependent protein catabolic process"/>
    <property type="evidence" value="ECO:0007669"/>
    <property type="project" value="TreeGrafter"/>
</dbReference>
<keyword evidence="6" id="KW-1185">Reference proteome</keyword>
<dbReference type="InterPro" id="IPR000717">
    <property type="entry name" value="PCI_dom"/>
</dbReference>
<protein>
    <recommendedName>
        <fullName evidence="4">PCI domain-containing protein</fullName>
    </recommendedName>
</protein>
<dbReference type="STRING" id="745531.A0A0C3S713"/>
<dbReference type="Gene3D" id="1.25.40.10">
    <property type="entry name" value="Tetratricopeptide repeat domain"/>
    <property type="match status" value="1"/>
</dbReference>